<comment type="subcellular location">
    <subcellularLocation>
        <location evidence="1">Membrane</location>
        <topology evidence="1">Multi-pass membrane protein</topology>
    </subcellularLocation>
</comment>
<evidence type="ECO:0000256" key="5">
    <source>
        <dbReference type="SAM" id="Phobius"/>
    </source>
</evidence>
<dbReference type="AlphaFoldDB" id="A0A8R1U068"/>
<keyword evidence="4 5" id="KW-0472">Membrane</keyword>
<keyword evidence="7" id="KW-1185">Reference proteome</keyword>
<dbReference type="EnsemblMetazoa" id="OVOC742.1">
    <property type="protein sequence ID" value="OVOC742.1"/>
    <property type="gene ID" value="WBGene00237551"/>
</dbReference>
<sequence length="458" mass="50361">MEERMNPTWLKFILLIVMFSITFGAGMIPVKVLKILRKHAASASTSAKQRNISLVLCLLTCFSGGVFFATCFLHLFPELTEHLHEMKAEYGFSVSYPLAELLSCIGFFLLFFVEEVILLLLPATGHLHGPTGVQITEGFHERNHDAEHCCHESINIDAPLKTCLSCGPKDGDSSKKGLLCPTNSLHRASASGQRINKGPGYGHPADGKDSTPLLQKYAYNGEYGTVSRKSCGQESPDKRKALTLAEPEACERNCDNVKEDPPILMKSRPHAHSHGVRSITFVLAISFHSIIEGLAFGVQTDNTRIVTLFISLMVHKVIVAFSVGLQLGRTHAHDLGWVCLSMGLFSIMSPFGGFIGTFVQSSQMDTQVKDLTILIFQGVAVGTFIYVTFFEASIPTFVLLHERDNEHPNLLKLIFMLIGFALIGGLRFFDSHSHEHSHGSLQNHGTFVVSSSPATLSF</sequence>
<dbReference type="Pfam" id="PF02535">
    <property type="entry name" value="Zip"/>
    <property type="match status" value="1"/>
</dbReference>
<evidence type="ECO:0000256" key="3">
    <source>
        <dbReference type="ARBA" id="ARBA00022989"/>
    </source>
</evidence>
<reference evidence="7" key="1">
    <citation type="submission" date="2013-10" db="EMBL/GenBank/DDBJ databases">
        <title>Genome sequencing of Onchocerca volvulus.</title>
        <authorList>
            <person name="Cotton J."/>
            <person name="Tsai J."/>
            <person name="Stanley E."/>
            <person name="Tracey A."/>
            <person name="Holroyd N."/>
            <person name="Lustigman S."/>
            <person name="Berriman M."/>
        </authorList>
    </citation>
    <scope>NUCLEOTIDE SEQUENCE</scope>
</reference>
<dbReference type="PANTHER" id="PTHR11040">
    <property type="entry name" value="ZINC/IRON TRANSPORTER"/>
    <property type="match status" value="1"/>
</dbReference>
<evidence type="ECO:0000313" key="6">
    <source>
        <dbReference type="EnsemblMetazoa" id="OVOC742.1"/>
    </source>
</evidence>
<feature type="transmembrane region" description="Helical" evidence="5">
    <location>
        <begin position="410"/>
        <end position="429"/>
    </location>
</feature>
<feature type="transmembrane region" description="Helical" evidence="5">
    <location>
        <begin position="335"/>
        <end position="359"/>
    </location>
</feature>
<proteinExistence type="predicted"/>
<keyword evidence="2 5" id="KW-0812">Transmembrane</keyword>
<evidence type="ECO:0000256" key="1">
    <source>
        <dbReference type="ARBA" id="ARBA00004141"/>
    </source>
</evidence>
<organism evidence="6 7">
    <name type="scientific">Onchocerca volvulus</name>
    <dbReference type="NCBI Taxonomy" id="6282"/>
    <lineage>
        <taxon>Eukaryota</taxon>
        <taxon>Metazoa</taxon>
        <taxon>Ecdysozoa</taxon>
        <taxon>Nematoda</taxon>
        <taxon>Chromadorea</taxon>
        <taxon>Rhabditida</taxon>
        <taxon>Spirurina</taxon>
        <taxon>Spiruromorpha</taxon>
        <taxon>Filarioidea</taxon>
        <taxon>Onchocercidae</taxon>
        <taxon>Onchocerca</taxon>
    </lineage>
</organism>
<feature type="transmembrane region" description="Helical" evidence="5">
    <location>
        <begin position="96"/>
        <end position="121"/>
    </location>
</feature>
<evidence type="ECO:0000313" key="7">
    <source>
        <dbReference type="Proteomes" id="UP000024404"/>
    </source>
</evidence>
<feature type="transmembrane region" description="Helical" evidence="5">
    <location>
        <begin position="371"/>
        <end position="390"/>
    </location>
</feature>
<dbReference type="InterPro" id="IPR003689">
    <property type="entry name" value="ZIP"/>
</dbReference>
<keyword evidence="3 5" id="KW-1133">Transmembrane helix</keyword>
<feature type="transmembrane region" description="Helical" evidence="5">
    <location>
        <begin position="54"/>
        <end position="76"/>
    </location>
</feature>
<dbReference type="GO" id="GO:0005385">
    <property type="term" value="F:zinc ion transmembrane transporter activity"/>
    <property type="evidence" value="ECO:0007669"/>
    <property type="project" value="TreeGrafter"/>
</dbReference>
<reference evidence="6" key="2">
    <citation type="submission" date="2022-06" db="UniProtKB">
        <authorList>
            <consortium name="EnsemblMetazoa"/>
        </authorList>
    </citation>
    <scope>IDENTIFICATION</scope>
</reference>
<evidence type="ECO:0000256" key="4">
    <source>
        <dbReference type="ARBA" id="ARBA00023136"/>
    </source>
</evidence>
<accession>A0A8R1U068</accession>
<dbReference type="GO" id="GO:0005886">
    <property type="term" value="C:plasma membrane"/>
    <property type="evidence" value="ECO:0007669"/>
    <property type="project" value="TreeGrafter"/>
</dbReference>
<dbReference type="OMA" id="EDPPILM"/>
<dbReference type="PANTHER" id="PTHR11040:SF219">
    <property type="entry name" value="ZRT (ZRT), IRT- (IRT-) LIKE PROTEIN TRANSPORTER"/>
    <property type="match status" value="1"/>
</dbReference>
<dbReference type="EMBL" id="CMVM020000020">
    <property type="status" value="NOT_ANNOTATED_CDS"/>
    <property type="molecule type" value="Genomic_DNA"/>
</dbReference>
<feature type="transmembrane region" description="Helical" evidence="5">
    <location>
        <begin position="305"/>
        <end position="323"/>
    </location>
</feature>
<dbReference type="Proteomes" id="UP000024404">
    <property type="component" value="Unassembled WGS sequence"/>
</dbReference>
<name>A0A8R1U068_ONCVO</name>
<evidence type="ECO:0000256" key="2">
    <source>
        <dbReference type="ARBA" id="ARBA00022692"/>
    </source>
</evidence>
<protein>
    <submittedName>
        <fullName evidence="6">Uncharacterized protein</fullName>
    </submittedName>
</protein>
<feature type="transmembrane region" description="Helical" evidence="5">
    <location>
        <begin position="12"/>
        <end position="33"/>
    </location>
</feature>